<feature type="domain" description="ABC transporter" evidence="5">
    <location>
        <begin position="3"/>
        <end position="235"/>
    </location>
</feature>
<evidence type="ECO:0000313" key="6">
    <source>
        <dbReference type="EMBL" id="PWN06516.1"/>
    </source>
</evidence>
<dbReference type="PANTHER" id="PTHR43335:SF2">
    <property type="entry name" value="ABC TRANSPORTER, ATP-BINDING PROTEIN"/>
    <property type="match status" value="1"/>
</dbReference>
<dbReference type="Pfam" id="PF00005">
    <property type="entry name" value="ABC_tran"/>
    <property type="match status" value="1"/>
</dbReference>
<dbReference type="RefSeq" id="WP_109646631.1">
    <property type="nucleotide sequence ID" value="NZ_QGGB01000006.1"/>
</dbReference>
<evidence type="ECO:0000313" key="7">
    <source>
        <dbReference type="Proteomes" id="UP000245533"/>
    </source>
</evidence>
<proteinExistence type="inferred from homology"/>
<keyword evidence="7" id="KW-1185">Reference proteome</keyword>
<keyword evidence="4 6" id="KW-0067">ATP-binding</keyword>
<dbReference type="PANTHER" id="PTHR43335">
    <property type="entry name" value="ABC TRANSPORTER, ATP-BINDING PROTEIN"/>
    <property type="match status" value="1"/>
</dbReference>
<dbReference type="PROSITE" id="PS50893">
    <property type="entry name" value="ABC_TRANSPORTER_2"/>
    <property type="match status" value="1"/>
</dbReference>
<dbReference type="InterPro" id="IPR017871">
    <property type="entry name" value="ABC_transporter-like_CS"/>
</dbReference>
<dbReference type="InterPro" id="IPR027417">
    <property type="entry name" value="P-loop_NTPase"/>
</dbReference>
<dbReference type="SMART" id="SM00382">
    <property type="entry name" value="AAA"/>
    <property type="match status" value="1"/>
</dbReference>
<dbReference type="Gene3D" id="3.40.50.300">
    <property type="entry name" value="P-loop containing nucleotide triphosphate hydrolases"/>
    <property type="match status" value="1"/>
</dbReference>
<dbReference type="SUPFAM" id="SSF52540">
    <property type="entry name" value="P-loop containing nucleoside triphosphate hydrolases"/>
    <property type="match status" value="1"/>
</dbReference>
<dbReference type="CDD" id="cd03264">
    <property type="entry name" value="ABC_drug_resistance_like"/>
    <property type="match status" value="1"/>
</dbReference>
<dbReference type="GO" id="GO:0016887">
    <property type="term" value="F:ATP hydrolysis activity"/>
    <property type="evidence" value="ECO:0007669"/>
    <property type="project" value="InterPro"/>
</dbReference>
<dbReference type="EMBL" id="QGGB01000006">
    <property type="protein sequence ID" value="PWN06516.1"/>
    <property type="molecule type" value="Genomic_DNA"/>
</dbReference>
<dbReference type="InterPro" id="IPR003593">
    <property type="entry name" value="AAA+_ATPase"/>
</dbReference>
<organism evidence="6 7">
    <name type="scientific">Rhodohalobacter mucosus</name>
    <dbReference type="NCBI Taxonomy" id="2079485"/>
    <lineage>
        <taxon>Bacteria</taxon>
        <taxon>Pseudomonadati</taxon>
        <taxon>Balneolota</taxon>
        <taxon>Balneolia</taxon>
        <taxon>Balneolales</taxon>
        <taxon>Balneolaceae</taxon>
        <taxon>Rhodohalobacter</taxon>
    </lineage>
</organism>
<protein>
    <submittedName>
        <fullName evidence="6">Multidrug ABC transporter ATP-binding protein</fullName>
    </submittedName>
</protein>
<keyword evidence="2" id="KW-0813">Transport</keyword>
<dbReference type="OrthoDB" id="9801987at2"/>
<dbReference type="GO" id="GO:0005524">
    <property type="term" value="F:ATP binding"/>
    <property type="evidence" value="ECO:0007669"/>
    <property type="project" value="UniProtKB-KW"/>
</dbReference>
<gene>
    <name evidence="6" type="ORF">DDZ15_08315</name>
</gene>
<comment type="caution">
    <text evidence="6">The sequence shown here is derived from an EMBL/GenBank/DDBJ whole genome shotgun (WGS) entry which is preliminary data.</text>
</comment>
<evidence type="ECO:0000256" key="3">
    <source>
        <dbReference type="ARBA" id="ARBA00022741"/>
    </source>
</evidence>
<dbReference type="AlphaFoldDB" id="A0A316U118"/>
<evidence type="ECO:0000259" key="5">
    <source>
        <dbReference type="PROSITE" id="PS50893"/>
    </source>
</evidence>
<dbReference type="PROSITE" id="PS00211">
    <property type="entry name" value="ABC_TRANSPORTER_1"/>
    <property type="match status" value="1"/>
</dbReference>
<evidence type="ECO:0000256" key="1">
    <source>
        <dbReference type="ARBA" id="ARBA00005417"/>
    </source>
</evidence>
<accession>A0A316U118</accession>
<dbReference type="InterPro" id="IPR003439">
    <property type="entry name" value="ABC_transporter-like_ATP-bd"/>
</dbReference>
<evidence type="ECO:0000256" key="2">
    <source>
        <dbReference type="ARBA" id="ARBA00022448"/>
    </source>
</evidence>
<name>A0A316U118_9BACT</name>
<evidence type="ECO:0000256" key="4">
    <source>
        <dbReference type="ARBA" id="ARBA00022840"/>
    </source>
</evidence>
<dbReference type="Proteomes" id="UP000245533">
    <property type="component" value="Unassembled WGS sequence"/>
</dbReference>
<keyword evidence="3" id="KW-0547">Nucleotide-binding</keyword>
<comment type="similarity">
    <text evidence="1">Belongs to the ABC transporter superfamily.</text>
</comment>
<reference evidence="6 7" key="1">
    <citation type="submission" date="2018-05" db="EMBL/GenBank/DDBJ databases">
        <title>Rhodohalobacter halophilus gen. nov., sp. nov., a moderately halophilic member of the family Balneolaceae.</title>
        <authorList>
            <person name="Liu Z.-W."/>
        </authorList>
    </citation>
    <scope>NUCLEOTIDE SEQUENCE [LARGE SCALE GENOMIC DNA]</scope>
    <source>
        <strain evidence="6 7">8A47</strain>
    </source>
</reference>
<sequence length="296" mass="32826">MSLEIKNLSKTYPNGVRAMDSISLKIGKGMFGLLGPNGAGKSTLMRTLATLQYPDSGEIRFNGKPVNSRRSVTGFRSVIGYLPQEFGVYPNRSAADLLNYLGVLKGLTRRSERQTRVQQVLELTNLTHVEDEAVSSFSGGMKQRFGIAQLLLNKPQLMIVDEPTAGLDPSERKHFLNMLKETGLQSTVIFSTHIVEDVRDLCNDLAIIHQGKIRVQCAPSEALRIINGKIWVKHSKTRLLSDTEALPSIYPLSSRYTDQGAYEIRVHSDQRPGPDFESATATLEDFYFAAINGLLP</sequence>